<dbReference type="SUPFAM" id="SSF161098">
    <property type="entry name" value="MetI-like"/>
    <property type="match status" value="1"/>
</dbReference>
<comment type="caution">
    <text evidence="9">The sequence shown here is derived from an EMBL/GenBank/DDBJ whole genome shotgun (WGS) entry which is preliminary data.</text>
</comment>
<comment type="similarity">
    <text evidence="7">Belongs to the binding-protein-dependent transport system permease family.</text>
</comment>
<evidence type="ECO:0000313" key="9">
    <source>
        <dbReference type="EMBL" id="GGO60048.1"/>
    </source>
</evidence>
<dbReference type="InterPro" id="IPR045621">
    <property type="entry name" value="BPD_transp_1_N"/>
</dbReference>
<dbReference type="RefSeq" id="WP_188699758.1">
    <property type="nucleotide sequence ID" value="NZ_BMMQ01000001.1"/>
</dbReference>
<dbReference type="PROSITE" id="PS50928">
    <property type="entry name" value="ABC_TM1"/>
    <property type="match status" value="1"/>
</dbReference>
<proteinExistence type="inferred from homology"/>
<protein>
    <submittedName>
        <fullName evidence="9">ABC transporter permease</fullName>
    </submittedName>
</protein>
<dbReference type="InterPro" id="IPR000515">
    <property type="entry name" value="MetI-like"/>
</dbReference>
<feature type="transmembrane region" description="Helical" evidence="7">
    <location>
        <begin position="277"/>
        <end position="300"/>
    </location>
</feature>
<accession>A0ABQ2MXZ5</accession>
<evidence type="ECO:0000256" key="5">
    <source>
        <dbReference type="ARBA" id="ARBA00022989"/>
    </source>
</evidence>
<dbReference type="EMBL" id="BMMQ01000001">
    <property type="protein sequence ID" value="GGO60048.1"/>
    <property type="molecule type" value="Genomic_DNA"/>
</dbReference>
<keyword evidence="10" id="KW-1185">Reference proteome</keyword>
<keyword evidence="5 7" id="KW-1133">Transmembrane helix</keyword>
<dbReference type="Proteomes" id="UP000638043">
    <property type="component" value="Unassembled WGS sequence"/>
</dbReference>
<feature type="transmembrane region" description="Helical" evidence="7">
    <location>
        <begin position="138"/>
        <end position="161"/>
    </location>
</feature>
<keyword evidence="4 7" id="KW-0812">Transmembrane</keyword>
<evidence type="ECO:0000256" key="3">
    <source>
        <dbReference type="ARBA" id="ARBA00022475"/>
    </source>
</evidence>
<reference evidence="10" key="1">
    <citation type="journal article" date="2019" name="Int. J. Syst. Evol. Microbiol.">
        <title>The Global Catalogue of Microorganisms (GCM) 10K type strain sequencing project: providing services to taxonomists for standard genome sequencing and annotation.</title>
        <authorList>
            <consortium name="The Broad Institute Genomics Platform"/>
            <consortium name="The Broad Institute Genome Sequencing Center for Infectious Disease"/>
            <person name="Wu L."/>
            <person name="Ma J."/>
        </authorList>
    </citation>
    <scope>NUCLEOTIDE SEQUENCE [LARGE SCALE GENOMIC DNA]</scope>
    <source>
        <strain evidence="10">CGMCC 4.7181</strain>
    </source>
</reference>
<sequence length="310" mass="32736">MRIVRRIVPRLLLGVLVMWGAATLTFLAITIIPGDTALLILGGPDARPTEEALEAVRAEYLLDEPFLVQYLHYLSSVARGDLGQSYRLRIPVTEAIGQQLGSTATLAAAAAVLAIVLTVVVAVLSAQRAPWVRRIVSSVEVFLAAAPSFVIGFGLLFVFAFTLRILPSGGTNGFAALILPAVTLALVLFGPLSQVLRGELEEVLEQPFVLTARARGLGDLAVRVKHALRHAAIPAVTMSGFIVGGLLGGSVIAETLFSRSGVGGLMLQSVYNKDLPVILGVVLLSAAVFVVVNLIVDLVYTAIDPRVVTS</sequence>
<organism evidence="9 10">
    <name type="scientific">Microbacterium nanhaiense</name>
    <dbReference type="NCBI Taxonomy" id="1301026"/>
    <lineage>
        <taxon>Bacteria</taxon>
        <taxon>Bacillati</taxon>
        <taxon>Actinomycetota</taxon>
        <taxon>Actinomycetes</taxon>
        <taxon>Micrococcales</taxon>
        <taxon>Microbacteriaceae</taxon>
        <taxon>Microbacterium</taxon>
    </lineage>
</organism>
<comment type="subcellular location">
    <subcellularLocation>
        <location evidence="1 7">Cell membrane</location>
        <topology evidence="1 7">Multi-pass membrane protein</topology>
    </subcellularLocation>
</comment>
<evidence type="ECO:0000256" key="2">
    <source>
        <dbReference type="ARBA" id="ARBA00022448"/>
    </source>
</evidence>
<dbReference type="Pfam" id="PF00528">
    <property type="entry name" value="BPD_transp_1"/>
    <property type="match status" value="1"/>
</dbReference>
<keyword evidence="6 7" id="KW-0472">Membrane</keyword>
<feature type="domain" description="ABC transmembrane type-1" evidence="8">
    <location>
        <begin position="100"/>
        <end position="300"/>
    </location>
</feature>
<keyword evidence="2 7" id="KW-0813">Transport</keyword>
<gene>
    <name evidence="9" type="ORF">GCM10010910_04500</name>
</gene>
<dbReference type="PANTHER" id="PTHR43163">
    <property type="entry name" value="DIPEPTIDE TRANSPORT SYSTEM PERMEASE PROTEIN DPPB-RELATED"/>
    <property type="match status" value="1"/>
</dbReference>
<feature type="transmembrane region" description="Helical" evidence="7">
    <location>
        <begin position="106"/>
        <end position="126"/>
    </location>
</feature>
<name>A0ABQ2MXZ5_9MICO</name>
<evidence type="ECO:0000259" key="8">
    <source>
        <dbReference type="PROSITE" id="PS50928"/>
    </source>
</evidence>
<dbReference type="PANTHER" id="PTHR43163:SF6">
    <property type="entry name" value="DIPEPTIDE TRANSPORT SYSTEM PERMEASE PROTEIN DPPB-RELATED"/>
    <property type="match status" value="1"/>
</dbReference>
<feature type="transmembrane region" description="Helical" evidence="7">
    <location>
        <begin position="173"/>
        <end position="192"/>
    </location>
</feature>
<keyword evidence="3" id="KW-1003">Cell membrane</keyword>
<evidence type="ECO:0000256" key="4">
    <source>
        <dbReference type="ARBA" id="ARBA00022692"/>
    </source>
</evidence>
<dbReference type="CDD" id="cd06261">
    <property type="entry name" value="TM_PBP2"/>
    <property type="match status" value="1"/>
</dbReference>
<evidence type="ECO:0000256" key="1">
    <source>
        <dbReference type="ARBA" id="ARBA00004651"/>
    </source>
</evidence>
<dbReference type="Gene3D" id="1.10.3720.10">
    <property type="entry name" value="MetI-like"/>
    <property type="match status" value="1"/>
</dbReference>
<evidence type="ECO:0000256" key="7">
    <source>
        <dbReference type="RuleBase" id="RU363032"/>
    </source>
</evidence>
<evidence type="ECO:0000256" key="6">
    <source>
        <dbReference type="ARBA" id="ARBA00023136"/>
    </source>
</evidence>
<dbReference type="Pfam" id="PF19300">
    <property type="entry name" value="BPD_transp_1_N"/>
    <property type="match status" value="1"/>
</dbReference>
<feature type="transmembrane region" description="Helical" evidence="7">
    <location>
        <begin position="12"/>
        <end position="32"/>
    </location>
</feature>
<evidence type="ECO:0000313" key="10">
    <source>
        <dbReference type="Proteomes" id="UP000638043"/>
    </source>
</evidence>
<dbReference type="InterPro" id="IPR035906">
    <property type="entry name" value="MetI-like_sf"/>
</dbReference>
<feature type="transmembrane region" description="Helical" evidence="7">
    <location>
        <begin position="232"/>
        <end position="257"/>
    </location>
</feature>